<comment type="similarity">
    <text evidence="2">Belongs to the UPF0702 family.</text>
</comment>
<evidence type="ECO:0000313" key="9">
    <source>
        <dbReference type="EMBL" id="TCP63963.1"/>
    </source>
</evidence>
<evidence type="ECO:0000256" key="6">
    <source>
        <dbReference type="ARBA" id="ARBA00023136"/>
    </source>
</evidence>
<keyword evidence="10" id="KW-1185">Reference proteome</keyword>
<dbReference type="Proteomes" id="UP000294813">
    <property type="component" value="Unassembled WGS sequence"/>
</dbReference>
<evidence type="ECO:0000256" key="7">
    <source>
        <dbReference type="SAM" id="Phobius"/>
    </source>
</evidence>
<evidence type="ECO:0000256" key="5">
    <source>
        <dbReference type="ARBA" id="ARBA00022989"/>
    </source>
</evidence>
<sequence>MVFDWNSPLAFYASLTLRIVSIMMLLLVLTLLTGRRKIGELPVFDFLVVITLGSVVGSDIADFKLPHFDVLYAITVIILLQTAYSYFVLKSRKFGNAVNFDPVVVIENGQLVKKNLAYLKYTVDNILMMLREKDIFDLNEVEFAVIESSGKLSVLKKSQHQALTPSTMHMATGYKGLPTPLIVEGKIYDQSLQRLNLDRSWLMAELQNYQVTSADEVFYAALNTDGTLYVSKDVPDHPATPMLH</sequence>
<keyword evidence="5 7" id="KW-1133">Transmembrane helix</keyword>
<evidence type="ECO:0000256" key="1">
    <source>
        <dbReference type="ARBA" id="ARBA00004651"/>
    </source>
</evidence>
<comment type="caution">
    <text evidence="9">The sequence shown here is derived from an EMBL/GenBank/DDBJ whole genome shotgun (WGS) entry which is preliminary data.</text>
</comment>
<comment type="subcellular location">
    <subcellularLocation>
        <location evidence="1">Cell membrane</location>
        <topology evidence="1">Multi-pass membrane protein</topology>
    </subcellularLocation>
</comment>
<proteinExistence type="inferred from homology"/>
<dbReference type="AlphaFoldDB" id="A0A4R2RLG2"/>
<feature type="domain" description="YetF C-terminal" evidence="8">
    <location>
        <begin position="90"/>
        <end position="222"/>
    </location>
</feature>
<feature type="transmembrane region" description="Helical" evidence="7">
    <location>
        <begin position="70"/>
        <end position="89"/>
    </location>
</feature>
<dbReference type="PANTHER" id="PTHR34582:SF6">
    <property type="entry name" value="UPF0702 TRANSMEMBRANE PROTEIN YCAP"/>
    <property type="match status" value="1"/>
</dbReference>
<evidence type="ECO:0000256" key="2">
    <source>
        <dbReference type="ARBA" id="ARBA00006448"/>
    </source>
</evidence>
<dbReference type="EMBL" id="SLXT01000013">
    <property type="protein sequence ID" value="TCP63963.1"/>
    <property type="molecule type" value="Genomic_DNA"/>
</dbReference>
<evidence type="ECO:0000256" key="3">
    <source>
        <dbReference type="ARBA" id="ARBA00022475"/>
    </source>
</evidence>
<name>A0A4R2RLG2_9FIRM</name>
<keyword evidence="4 7" id="KW-0812">Transmembrane</keyword>
<feature type="transmembrane region" description="Helical" evidence="7">
    <location>
        <begin position="41"/>
        <end position="58"/>
    </location>
</feature>
<evidence type="ECO:0000259" key="8">
    <source>
        <dbReference type="Pfam" id="PF04239"/>
    </source>
</evidence>
<evidence type="ECO:0000256" key="4">
    <source>
        <dbReference type="ARBA" id="ARBA00022692"/>
    </source>
</evidence>
<organism evidence="9 10">
    <name type="scientific">Heliophilum fasciatum</name>
    <dbReference type="NCBI Taxonomy" id="35700"/>
    <lineage>
        <taxon>Bacteria</taxon>
        <taxon>Bacillati</taxon>
        <taxon>Bacillota</taxon>
        <taxon>Clostridia</taxon>
        <taxon>Eubacteriales</taxon>
        <taxon>Heliobacteriaceae</taxon>
        <taxon>Heliophilum</taxon>
    </lineage>
</organism>
<keyword evidence="6 7" id="KW-0472">Membrane</keyword>
<dbReference type="InterPro" id="IPR023090">
    <property type="entry name" value="UPF0702_alpha/beta_dom_sf"/>
</dbReference>
<dbReference type="PANTHER" id="PTHR34582">
    <property type="entry name" value="UPF0702 TRANSMEMBRANE PROTEIN YCAP"/>
    <property type="match status" value="1"/>
</dbReference>
<gene>
    <name evidence="9" type="ORF">EDD73_11313</name>
</gene>
<reference evidence="9 10" key="1">
    <citation type="submission" date="2019-03" db="EMBL/GenBank/DDBJ databases">
        <title>Genomic Encyclopedia of Type Strains, Phase IV (KMG-IV): sequencing the most valuable type-strain genomes for metagenomic binning, comparative biology and taxonomic classification.</title>
        <authorList>
            <person name="Goeker M."/>
        </authorList>
    </citation>
    <scope>NUCLEOTIDE SEQUENCE [LARGE SCALE GENOMIC DNA]</scope>
    <source>
        <strain evidence="9 10">DSM 11170</strain>
    </source>
</reference>
<dbReference type="InterPro" id="IPR007353">
    <property type="entry name" value="DUF421"/>
</dbReference>
<feature type="transmembrane region" description="Helical" evidence="7">
    <location>
        <begin position="12"/>
        <end position="34"/>
    </location>
</feature>
<dbReference type="Gene3D" id="3.30.240.20">
    <property type="entry name" value="bsu07140 like domains"/>
    <property type="match status" value="2"/>
</dbReference>
<evidence type="ECO:0000313" key="10">
    <source>
        <dbReference type="Proteomes" id="UP000294813"/>
    </source>
</evidence>
<dbReference type="Pfam" id="PF04239">
    <property type="entry name" value="DUF421"/>
    <property type="match status" value="1"/>
</dbReference>
<dbReference type="GO" id="GO:0005886">
    <property type="term" value="C:plasma membrane"/>
    <property type="evidence" value="ECO:0007669"/>
    <property type="project" value="UniProtKB-SubCell"/>
</dbReference>
<keyword evidence="3" id="KW-1003">Cell membrane</keyword>
<accession>A0A4R2RLG2</accession>
<protein>
    <submittedName>
        <fullName evidence="9">Uncharacterized membrane protein YcaP (DUF421 family)</fullName>
    </submittedName>
</protein>